<organism evidence="2 3">
    <name type="scientific">Macleaya cordata</name>
    <name type="common">Five-seeded plume-poppy</name>
    <name type="synonym">Bocconia cordata</name>
    <dbReference type="NCBI Taxonomy" id="56857"/>
    <lineage>
        <taxon>Eukaryota</taxon>
        <taxon>Viridiplantae</taxon>
        <taxon>Streptophyta</taxon>
        <taxon>Embryophyta</taxon>
        <taxon>Tracheophyta</taxon>
        <taxon>Spermatophyta</taxon>
        <taxon>Magnoliopsida</taxon>
        <taxon>Ranunculales</taxon>
        <taxon>Papaveraceae</taxon>
        <taxon>Papaveroideae</taxon>
        <taxon>Macleaya</taxon>
    </lineage>
</organism>
<accession>A0A200QMI3</accession>
<comment type="caution">
    <text evidence="2">The sequence shown here is derived from an EMBL/GenBank/DDBJ whole genome shotgun (WGS) entry which is preliminary data.</text>
</comment>
<dbReference type="PANTHER" id="PTHR48049">
    <property type="entry name" value="GLYCOSYLTRANSFERASE"/>
    <property type="match status" value="1"/>
</dbReference>
<dbReference type="OMA" id="THENGNT"/>
<dbReference type="InterPro" id="IPR050481">
    <property type="entry name" value="UDP-glycosyltransf_plant"/>
</dbReference>
<dbReference type="GO" id="GO:0035251">
    <property type="term" value="F:UDP-glucosyltransferase activity"/>
    <property type="evidence" value="ECO:0007669"/>
    <property type="project" value="InterPro"/>
</dbReference>
<dbReference type="Gene3D" id="3.40.50.2000">
    <property type="entry name" value="Glycogen Phosphorylase B"/>
    <property type="match status" value="1"/>
</dbReference>
<sequence length="195" mass="21768">MTHENGNTDYLEVQYGKPVLLTGSSLPDQQNIATHPLEEKWADWLGRFEIGSVVYCAFETALKPPVGAATVEEALPEGFEERVRGRGVVCGGWVQQPQILAHPSVGCFVSHCGFGILSGGLNVPVEVERREEDGWFSKESVCNAVKMVMDEDSKIGNELRVNHCKLRELILLKQDFETSYIDSFINKLQDQLMII</sequence>
<keyword evidence="2" id="KW-0808">Transferase</keyword>
<keyword evidence="3" id="KW-1185">Reference proteome</keyword>
<protein>
    <submittedName>
        <fullName evidence="2">UDP-glucuronosyl/UDP-glucosyltransferase</fullName>
    </submittedName>
</protein>
<evidence type="ECO:0000256" key="1">
    <source>
        <dbReference type="ARBA" id="ARBA00009995"/>
    </source>
</evidence>
<dbReference type="STRING" id="56857.A0A200QMI3"/>
<gene>
    <name evidence="2" type="ORF">BVC80_8207g2</name>
</gene>
<proteinExistence type="inferred from homology"/>
<reference evidence="2 3" key="1">
    <citation type="journal article" date="2017" name="Mol. Plant">
        <title>The Genome of Medicinal Plant Macleaya cordata Provides New Insights into Benzylisoquinoline Alkaloids Metabolism.</title>
        <authorList>
            <person name="Liu X."/>
            <person name="Liu Y."/>
            <person name="Huang P."/>
            <person name="Ma Y."/>
            <person name="Qing Z."/>
            <person name="Tang Q."/>
            <person name="Cao H."/>
            <person name="Cheng P."/>
            <person name="Zheng Y."/>
            <person name="Yuan Z."/>
            <person name="Zhou Y."/>
            <person name="Liu J."/>
            <person name="Tang Z."/>
            <person name="Zhuo Y."/>
            <person name="Zhang Y."/>
            <person name="Yu L."/>
            <person name="Huang J."/>
            <person name="Yang P."/>
            <person name="Peng Q."/>
            <person name="Zhang J."/>
            <person name="Jiang W."/>
            <person name="Zhang Z."/>
            <person name="Lin K."/>
            <person name="Ro D.K."/>
            <person name="Chen X."/>
            <person name="Xiong X."/>
            <person name="Shang Y."/>
            <person name="Huang S."/>
            <person name="Zeng J."/>
        </authorList>
    </citation>
    <scope>NUCLEOTIDE SEQUENCE [LARGE SCALE GENOMIC DNA]</scope>
    <source>
        <strain evidence="3">cv. BLH2017</strain>
        <tissue evidence="2">Root</tissue>
    </source>
</reference>
<evidence type="ECO:0000313" key="3">
    <source>
        <dbReference type="Proteomes" id="UP000195402"/>
    </source>
</evidence>
<dbReference type="InParanoid" id="A0A200QMI3"/>
<dbReference type="PANTHER" id="PTHR48049:SF91">
    <property type="entry name" value="UDP-GLYCOSYLTRANSFERASE 79B7-RELATED"/>
    <property type="match status" value="1"/>
</dbReference>
<dbReference type="OrthoDB" id="5835829at2759"/>
<dbReference type="EMBL" id="MVGT01001557">
    <property type="protein sequence ID" value="OVA11696.1"/>
    <property type="molecule type" value="Genomic_DNA"/>
</dbReference>
<evidence type="ECO:0000313" key="2">
    <source>
        <dbReference type="EMBL" id="OVA11696.1"/>
    </source>
</evidence>
<dbReference type="Proteomes" id="UP000195402">
    <property type="component" value="Unassembled WGS sequence"/>
</dbReference>
<comment type="similarity">
    <text evidence="1">Belongs to the UDP-glycosyltransferase family.</text>
</comment>
<name>A0A200QMI3_MACCD</name>
<dbReference type="SUPFAM" id="SSF53756">
    <property type="entry name" value="UDP-Glycosyltransferase/glycogen phosphorylase"/>
    <property type="match status" value="1"/>
</dbReference>
<dbReference type="AlphaFoldDB" id="A0A200QMI3"/>